<geneLocation type="plasmid" evidence="3">
    <name>paeme5</name>
</geneLocation>
<keyword evidence="1" id="KW-0812">Transmembrane</keyword>
<accession>A0ABX6NZH4</accession>
<feature type="transmembrane region" description="Helical" evidence="1">
    <location>
        <begin position="12"/>
        <end position="35"/>
    </location>
</feature>
<keyword evidence="1" id="KW-1133">Transmembrane helix</keyword>
<keyword evidence="3" id="KW-1185">Reference proteome</keyword>
<keyword evidence="1" id="KW-0472">Membrane</keyword>
<evidence type="ECO:0000256" key="1">
    <source>
        <dbReference type="SAM" id="Phobius"/>
    </source>
</evidence>
<name>A0ABX6NZH4_AERME</name>
<gene>
    <name evidence="2" type="ORF">E4188_22575</name>
</gene>
<proteinExistence type="predicted"/>
<dbReference type="RefSeq" id="WP_171270155.1">
    <property type="nucleotide sequence ID" value="NZ_CP038446.1"/>
</dbReference>
<organism evidence="2 3">
    <name type="scientific">Aeromonas media</name>
    <dbReference type="NCBI Taxonomy" id="651"/>
    <lineage>
        <taxon>Bacteria</taxon>
        <taxon>Pseudomonadati</taxon>
        <taxon>Pseudomonadota</taxon>
        <taxon>Gammaproteobacteria</taxon>
        <taxon>Aeromonadales</taxon>
        <taxon>Aeromonadaceae</taxon>
        <taxon>Aeromonas</taxon>
    </lineage>
</organism>
<reference evidence="2 3" key="1">
    <citation type="submission" date="2019-03" db="EMBL/GenBank/DDBJ databases">
        <title>Novel transposon Tn6433 accelerates the dissemination of tet(E) in Aeromonas from aerobic biofilm under oxytetracycline stress.</title>
        <authorList>
            <person name="Shi Y."/>
            <person name="Tian Z."/>
            <person name="Zhang Y."/>
            <person name="Zhang H."/>
            <person name="Yang M."/>
        </authorList>
    </citation>
    <scope>NUCLEOTIDE SEQUENCE [LARGE SCALE GENOMIC DNA]</scope>
    <source>
        <strain evidence="2 3">R50-22</strain>
        <plasmid evidence="3">paeme5</plasmid>
    </source>
</reference>
<dbReference type="EMBL" id="CP038449">
    <property type="protein sequence ID" value="QJT41286.1"/>
    <property type="molecule type" value="Genomic_DNA"/>
</dbReference>
<sequence>MSVEVFLEKQMAVFKWLVVLIGCMAAGAITSLYLVGYQQKQAAIAFWGDQYQPHDGEENAKIDWGFIGNIMIPQGGPLIATEVVQSCSDTPLPMVPMRIEPDGDLYLLCGLGPRTYETLFDINAVEDEGFRNSLKDAIKQLHLKK</sequence>
<dbReference type="Proteomes" id="UP000502657">
    <property type="component" value="Plasmid pAeme5"/>
</dbReference>
<keyword evidence="2" id="KW-0614">Plasmid</keyword>
<evidence type="ECO:0000313" key="2">
    <source>
        <dbReference type="EMBL" id="QJT41286.1"/>
    </source>
</evidence>
<protein>
    <submittedName>
        <fullName evidence="2">Uncharacterized protein</fullName>
    </submittedName>
</protein>
<evidence type="ECO:0000313" key="3">
    <source>
        <dbReference type="Proteomes" id="UP000502657"/>
    </source>
</evidence>